<dbReference type="AlphaFoldDB" id="D8Q6F3"/>
<dbReference type="InterPro" id="IPR001810">
    <property type="entry name" value="F-box_dom"/>
</dbReference>
<dbReference type="Proteomes" id="UP000007431">
    <property type="component" value="Unassembled WGS sequence"/>
</dbReference>
<dbReference type="InParanoid" id="D8Q6F3"/>
<name>D8Q6F3_SCHCM</name>
<evidence type="ECO:0000256" key="1">
    <source>
        <dbReference type="SAM" id="MobiDB-lite"/>
    </source>
</evidence>
<protein>
    <recommendedName>
        <fullName evidence="2">F-box domain-containing protein</fullName>
    </recommendedName>
</protein>
<accession>D8Q6F3</accession>
<proteinExistence type="predicted"/>
<evidence type="ECO:0000259" key="2">
    <source>
        <dbReference type="SMART" id="SM00256"/>
    </source>
</evidence>
<feature type="region of interest" description="Disordered" evidence="1">
    <location>
        <begin position="352"/>
        <end position="410"/>
    </location>
</feature>
<reference evidence="3 4" key="1">
    <citation type="journal article" date="2010" name="Nat. Biotechnol.">
        <title>Genome sequence of the model mushroom Schizophyllum commune.</title>
        <authorList>
            <person name="Ohm R.A."/>
            <person name="de Jong J.F."/>
            <person name="Lugones L.G."/>
            <person name="Aerts A."/>
            <person name="Kothe E."/>
            <person name="Stajich J.E."/>
            <person name="de Vries R.P."/>
            <person name="Record E."/>
            <person name="Levasseur A."/>
            <person name="Baker S.E."/>
            <person name="Bartholomew K.A."/>
            <person name="Coutinho P.M."/>
            <person name="Erdmann S."/>
            <person name="Fowler T.J."/>
            <person name="Gathman A.C."/>
            <person name="Lombard V."/>
            <person name="Henrissat B."/>
            <person name="Knabe N."/>
            <person name="Kuees U."/>
            <person name="Lilly W.W."/>
            <person name="Lindquist E."/>
            <person name="Lucas S."/>
            <person name="Magnuson J.K."/>
            <person name="Piumi F."/>
            <person name="Raudaskoski M."/>
            <person name="Salamov A."/>
            <person name="Schmutz J."/>
            <person name="Schwarze F.W.M.R."/>
            <person name="vanKuyk P.A."/>
            <person name="Horton J.S."/>
            <person name="Grigoriev I.V."/>
            <person name="Woesten H.A.B."/>
        </authorList>
    </citation>
    <scope>NUCLEOTIDE SEQUENCE [LARGE SCALE GENOMIC DNA]</scope>
    <source>
        <strain evidence="4">H4-8 / FGSC 9210</strain>
    </source>
</reference>
<dbReference type="EMBL" id="GL377307">
    <property type="protein sequence ID" value="EFI96228.1"/>
    <property type="molecule type" value="Genomic_DNA"/>
</dbReference>
<evidence type="ECO:0000313" key="3">
    <source>
        <dbReference type="EMBL" id="EFI96228.1"/>
    </source>
</evidence>
<evidence type="ECO:0000313" key="4">
    <source>
        <dbReference type="Proteomes" id="UP000007431"/>
    </source>
</evidence>
<dbReference type="SMART" id="SM00256">
    <property type="entry name" value="FBOX"/>
    <property type="match status" value="1"/>
</dbReference>
<sequence length="448" mass="49989">MTDAEAPPAKVPRTQPPSPLVADVAHKSKESAAASAARQFSDETWAEIMLHCSIFDLFSLRDTCRLFRTMIDRNMLEEALVDAGMSRIFPPREEEREYLPCNQVCGTWSALPPASSDLRIRLCGSTECSSYMFSEHMSRGWRLCRMPGTDFTYYDDVVEFVLPPAAEMWQPHMLMDLGCYVGNWHYAVFRDIDGSTNCRSLLKARLKAKEELDSIGWKGGVHSDIVEDSKDKEGAKRLAAVYTSRQRRHEITSWLYCILLLWRVRNEEKCTKVRQDNLRTIEASAKFMNQPHCLNHPVIQRALEAHARDVSTILPPAARSLFPLPDIPVTPWSPNGHSSSQESVLRQAEFTLGGSGAAAQPSPECRREPASRATGASHESSTGAHIAALGRSRTSVPKPAQATPRPLGPASTTNTILWSCTLCAGRACFDKQMLLLEHKRDVHSLPFP</sequence>
<feature type="non-terminal residue" evidence="3">
    <location>
        <position position="448"/>
    </location>
</feature>
<organism evidence="4">
    <name type="scientific">Schizophyllum commune (strain H4-8 / FGSC 9210)</name>
    <name type="common">Split gill fungus</name>
    <dbReference type="NCBI Taxonomy" id="578458"/>
    <lineage>
        <taxon>Eukaryota</taxon>
        <taxon>Fungi</taxon>
        <taxon>Dikarya</taxon>
        <taxon>Basidiomycota</taxon>
        <taxon>Agaricomycotina</taxon>
        <taxon>Agaricomycetes</taxon>
        <taxon>Agaricomycetidae</taxon>
        <taxon>Agaricales</taxon>
        <taxon>Schizophyllaceae</taxon>
        <taxon>Schizophyllum</taxon>
    </lineage>
</organism>
<dbReference type="HOGENOM" id="CLU_534365_0_0_1"/>
<dbReference type="Pfam" id="PF00646">
    <property type="entry name" value="F-box"/>
    <property type="match status" value="1"/>
</dbReference>
<gene>
    <name evidence="3" type="ORF">SCHCODRAFT_110144</name>
</gene>
<dbReference type="VEuPathDB" id="FungiDB:SCHCODRAFT_02307200"/>
<keyword evidence="4" id="KW-1185">Reference proteome</keyword>
<feature type="domain" description="F-box" evidence="2">
    <location>
        <begin position="40"/>
        <end position="80"/>
    </location>
</feature>